<sequence length="357" mass="41015">MPPSDFKKLKVELSGVIFQLASLHELRNMHPLLVDTETFDGADNDDSLLSLLVILRQALDCVRYSVDRKNVVRSVAHHALLYNLRDDEFRKFIRVSKITFNVLVEMIRQDIVFKAKGDKAKKQQRDVALQLAITLEWYGAYGNENSVVHLVRDYAVGMGTVPTYVRRVHKALLRHYTTWVFWPRSCCDSTVFSKTPIAKHPERYFSGDEYLIGDTGYALSIRLITPYKLPEAAKDNNAFYNKTISSARVINENCIGLLKNRWMSLKEIRTQIKKKADFCHVNNHIIACVLFHNLGLALADEWDEDTADEEDDDEPRGTAEVGTSAQQKRERIKRALISTRQEHLHQCLHLRDSLSSK</sequence>
<name>V9DTU1_PHYNI</name>
<dbReference type="InterPro" id="IPR027806">
    <property type="entry name" value="HARBI1_dom"/>
</dbReference>
<evidence type="ECO:0000256" key="5">
    <source>
        <dbReference type="ARBA" id="ARBA00022723"/>
    </source>
</evidence>
<evidence type="ECO:0000256" key="4">
    <source>
        <dbReference type="ARBA" id="ARBA00022722"/>
    </source>
</evidence>
<evidence type="ECO:0000313" key="10">
    <source>
        <dbReference type="EMBL" id="ETI30061.1"/>
    </source>
</evidence>
<keyword evidence="11" id="KW-1185">Reference proteome</keyword>
<evidence type="ECO:0000259" key="9">
    <source>
        <dbReference type="Pfam" id="PF13359"/>
    </source>
</evidence>
<dbReference type="GO" id="GO:0005634">
    <property type="term" value="C:nucleus"/>
    <property type="evidence" value="ECO:0007669"/>
    <property type="project" value="UniProtKB-SubCell"/>
</dbReference>
<dbReference type="PANTHER" id="PTHR22930:SF85">
    <property type="entry name" value="GH03217P-RELATED"/>
    <property type="match status" value="1"/>
</dbReference>
<keyword evidence="6" id="KW-0378">Hydrolase</keyword>
<feature type="domain" description="DDE Tnp4" evidence="9">
    <location>
        <begin position="182"/>
        <end position="293"/>
    </location>
</feature>
<proteinExistence type="inferred from homology"/>
<dbReference type="Pfam" id="PF13359">
    <property type="entry name" value="DDE_Tnp_4"/>
    <property type="match status" value="1"/>
</dbReference>
<evidence type="ECO:0000256" key="1">
    <source>
        <dbReference type="ARBA" id="ARBA00001968"/>
    </source>
</evidence>
<evidence type="ECO:0000256" key="8">
    <source>
        <dbReference type="SAM" id="MobiDB-lite"/>
    </source>
</evidence>
<evidence type="ECO:0000256" key="3">
    <source>
        <dbReference type="ARBA" id="ARBA00006958"/>
    </source>
</evidence>
<evidence type="ECO:0000313" key="11">
    <source>
        <dbReference type="Proteomes" id="UP000018721"/>
    </source>
</evidence>
<dbReference type="AlphaFoldDB" id="V9DTU1"/>
<comment type="caution">
    <text evidence="10">The sequence shown here is derived from an EMBL/GenBank/DDBJ whole genome shotgun (WGS) entry which is preliminary data.</text>
</comment>
<feature type="compositionally biased region" description="Acidic residues" evidence="8">
    <location>
        <begin position="305"/>
        <end position="314"/>
    </location>
</feature>
<keyword evidence="4" id="KW-0540">Nuclease</keyword>
<dbReference type="InterPro" id="IPR045249">
    <property type="entry name" value="HARBI1-like"/>
</dbReference>
<dbReference type="Proteomes" id="UP000018721">
    <property type="component" value="Unassembled WGS sequence"/>
</dbReference>
<dbReference type="EMBL" id="ANIZ01004483">
    <property type="protein sequence ID" value="ETI30061.1"/>
    <property type="molecule type" value="Genomic_DNA"/>
</dbReference>
<gene>
    <name evidence="10" type="ORF">F443_22817</name>
</gene>
<comment type="subcellular location">
    <subcellularLocation>
        <location evidence="2">Nucleus</location>
    </subcellularLocation>
</comment>
<dbReference type="GO" id="GO:0004518">
    <property type="term" value="F:nuclease activity"/>
    <property type="evidence" value="ECO:0007669"/>
    <property type="project" value="UniProtKB-KW"/>
</dbReference>
<dbReference type="HOGENOM" id="CLU_777240_0_0_1"/>
<feature type="region of interest" description="Disordered" evidence="8">
    <location>
        <begin position="305"/>
        <end position="329"/>
    </location>
</feature>
<comment type="similarity">
    <text evidence="3">Belongs to the HARBI1 family.</text>
</comment>
<accession>V9DTU1</accession>
<dbReference type="OrthoDB" id="108131at2759"/>
<protein>
    <recommendedName>
        <fullName evidence="9">DDE Tnp4 domain-containing protein</fullName>
    </recommendedName>
</protein>
<dbReference type="GO" id="GO:0046872">
    <property type="term" value="F:metal ion binding"/>
    <property type="evidence" value="ECO:0007669"/>
    <property type="project" value="UniProtKB-KW"/>
</dbReference>
<dbReference type="PANTHER" id="PTHR22930">
    <property type="match status" value="1"/>
</dbReference>
<evidence type="ECO:0000256" key="2">
    <source>
        <dbReference type="ARBA" id="ARBA00004123"/>
    </source>
</evidence>
<dbReference type="GO" id="GO:0016787">
    <property type="term" value="F:hydrolase activity"/>
    <property type="evidence" value="ECO:0007669"/>
    <property type="project" value="UniProtKB-KW"/>
</dbReference>
<dbReference type="eggNOG" id="ENOG502SH0M">
    <property type="taxonomic scope" value="Eukaryota"/>
</dbReference>
<keyword evidence="5" id="KW-0479">Metal-binding</keyword>
<evidence type="ECO:0000256" key="6">
    <source>
        <dbReference type="ARBA" id="ARBA00022801"/>
    </source>
</evidence>
<reference evidence="10 11" key="1">
    <citation type="submission" date="2013-11" db="EMBL/GenBank/DDBJ databases">
        <title>The Genome Sequence of Phytophthora parasitica P1569.</title>
        <authorList>
            <consortium name="The Broad Institute Genomics Platform"/>
            <person name="Russ C."/>
            <person name="Tyler B."/>
            <person name="Panabieres F."/>
            <person name="Shan W."/>
            <person name="Tripathy S."/>
            <person name="Grunwald N."/>
            <person name="Machado M."/>
            <person name="Johnson C.S."/>
            <person name="Arredondo F."/>
            <person name="Hong C."/>
            <person name="Coffey M."/>
            <person name="Young S.K."/>
            <person name="Zeng Q."/>
            <person name="Gargeya S."/>
            <person name="Fitzgerald M."/>
            <person name="Abouelleil A."/>
            <person name="Alvarado L."/>
            <person name="Chapman S.B."/>
            <person name="Gainer-Dewar J."/>
            <person name="Goldberg J."/>
            <person name="Griggs A."/>
            <person name="Gujja S."/>
            <person name="Hansen M."/>
            <person name="Howarth C."/>
            <person name="Imamovic A."/>
            <person name="Ireland A."/>
            <person name="Larimer J."/>
            <person name="McCowan C."/>
            <person name="Murphy C."/>
            <person name="Pearson M."/>
            <person name="Poon T.W."/>
            <person name="Priest M."/>
            <person name="Roberts A."/>
            <person name="Saif S."/>
            <person name="Shea T."/>
            <person name="Sykes S."/>
            <person name="Wortman J."/>
            <person name="Nusbaum C."/>
            <person name="Birren B."/>
        </authorList>
    </citation>
    <scope>NUCLEOTIDE SEQUENCE [LARGE SCALE GENOMIC DNA]</scope>
    <source>
        <strain evidence="10 11">P1569</strain>
    </source>
</reference>
<organism evidence="10 11">
    <name type="scientific">Phytophthora nicotianae P1569</name>
    <dbReference type="NCBI Taxonomy" id="1317065"/>
    <lineage>
        <taxon>Eukaryota</taxon>
        <taxon>Sar</taxon>
        <taxon>Stramenopiles</taxon>
        <taxon>Oomycota</taxon>
        <taxon>Peronosporomycetes</taxon>
        <taxon>Peronosporales</taxon>
        <taxon>Peronosporaceae</taxon>
        <taxon>Phytophthora</taxon>
    </lineage>
</organism>
<comment type="cofactor">
    <cofactor evidence="1">
        <name>a divalent metal cation</name>
        <dbReference type="ChEBI" id="CHEBI:60240"/>
    </cofactor>
</comment>
<evidence type="ECO:0000256" key="7">
    <source>
        <dbReference type="ARBA" id="ARBA00023242"/>
    </source>
</evidence>
<keyword evidence="7" id="KW-0539">Nucleus</keyword>